<evidence type="ECO:0000256" key="1">
    <source>
        <dbReference type="SAM" id="Phobius"/>
    </source>
</evidence>
<dbReference type="RefSeq" id="WP_115585089.1">
    <property type="nucleotide sequence ID" value="NZ_NXLU01000001.1"/>
</dbReference>
<accession>A0A3D8IX93</accession>
<dbReference type="Proteomes" id="UP000257067">
    <property type="component" value="Unassembled WGS sequence"/>
</dbReference>
<dbReference type="AlphaFoldDB" id="A0A3D8IX93"/>
<feature type="transmembrane region" description="Helical" evidence="1">
    <location>
        <begin position="12"/>
        <end position="35"/>
    </location>
</feature>
<protein>
    <submittedName>
        <fullName evidence="2">Uncharacterized protein</fullName>
    </submittedName>
</protein>
<dbReference type="EMBL" id="NXLU01000001">
    <property type="protein sequence ID" value="RDU69899.1"/>
    <property type="molecule type" value="Genomic_DNA"/>
</dbReference>
<reference evidence="2 3" key="1">
    <citation type="submission" date="2018-04" db="EMBL/GenBank/DDBJ databases">
        <title>Novel Campyloabacter and Helicobacter Species and Strains.</title>
        <authorList>
            <person name="Mannion A.J."/>
            <person name="Shen Z."/>
            <person name="Fox J.G."/>
        </authorList>
    </citation>
    <scope>NUCLEOTIDE SEQUENCE [LARGE SCALE GENOMIC DNA]</scope>
    <source>
        <strain evidence="2 3">ATCC 700242</strain>
    </source>
</reference>
<evidence type="ECO:0000313" key="2">
    <source>
        <dbReference type="EMBL" id="RDU69899.1"/>
    </source>
</evidence>
<keyword evidence="1" id="KW-1133">Transmembrane helix</keyword>
<gene>
    <name evidence="2" type="ORF">CQA62_00345</name>
</gene>
<proteinExistence type="predicted"/>
<keyword evidence="1" id="KW-0472">Membrane</keyword>
<sequence>MPNKREELAEYIIKNLLFMVVFLFVIAYVFSGIILPKVNMYKDKKNDLRYTQLAYAKTLEQNKLLNQKIETDQQNNQKLLTLLKNPPAVTKIHALAQEFFEVNSLKQIERKKEEIFVDRIFRMQGKIKNPQDFFNFTKKLEILYPNITLILPFEMKKQNPLDSILDLTFHFKITQIDQT</sequence>
<organism evidence="2 3">
    <name type="scientific">Helicobacter cholecystus</name>
    <dbReference type="NCBI Taxonomy" id="45498"/>
    <lineage>
        <taxon>Bacteria</taxon>
        <taxon>Pseudomonadati</taxon>
        <taxon>Campylobacterota</taxon>
        <taxon>Epsilonproteobacteria</taxon>
        <taxon>Campylobacterales</taxon>
        <taxon>Helicobacteraceae</taxon>
        <taxon>Helicobacter</taxon>
    </lineage>
</organism>
<name>A0A3D8IX93_9HELI</name>
<comment type="caution">
    <text evidence="2">The sequence shown here is derived from an EMBL/GenBank/DDBJ whole genome shotgun (WGS) entry which is preliminary data.</text>
</comment>
<evidence type="ECO:0000313" key="3">
    <source>
        <dbReference type="Proteomes" id="UP000257067"/>
    </source>
</evidence>
<keyword evidence="1" id="KW-0812">Transmembrane</keyword>
<keyword evidence="3" id="KW-1185">Reference proteome</keyword>